<reference evidence="2" key="1">
    <citation type="journal article" date="2014" name="Int. J. Syst. Evol. Microbiol.">
        <title>Complete genome sequence of Corynebacterium casei LMG S-19264T (=DSM 44701T), isolated from a smear-ripened cheese.</title>
        <authorList>
            <consortium name="US DOE Joint Genome Institute (JGI-PGF)"/>
            <person name="Walter F."/>
            <person name="Albersmeier A."/>
            <person name="Kalinowski J."/>
            <person name="Ruckert C."/>
        </authorList>
    </citation>
    <scope>NUCLEOTIDE SEQUENCE</scope>
    <source>
        <strain evidence="2">CGMCC 1.15758</strain>
    </source>
</reference>
<keyword evidence="3" id="KW-1185">Reference proteome</keyword>
<dbReference type="Proteomes" id="UP000636949">
    <property type="component" value="Unassembled WGS sequence"/>
</dbReference>
<dbReference type="OrthoDB" id="9801763at2"/>
<dbReference type="Gene3D" id="3.40.50.1820">
    <property type="entry name" value="alpha/beta hydrolase"/>
    <property type="match status" value="1"/>
</dbReference>
<accession>A0A8J3EAF5</accession>
<dbReference type="InterPro" id="IPR003140">
    <property type="entry name" value="PLipase/COase/thioEstase"/>
</dbReference>
<dbReference type="EMBL" id="BMJS01000066">
    <property type="protein sequence ID" value="GGG08243.1"/>
    <property type="molecule type" value="Genomic_DNA"/>
</dbReference>
<evidence type="ECO:0000313" key="2">
    <source>
        <dbReference type="EMBL" id="GGG08243.1"/>
    </source>
</evidence>
<organism evidence="2 3">
    <name type="scientific">Cysteiniphilum litorale</name>
    <dbReference type="NCBI Taxonomy" id="2056700"/>
    <lineage>
        <taxon>Bacteria</taxon>
        <taxon>Pseudomonadati</taxon>
        <taxon>Pseudomonadota</taxon>
        <taxon>Gammaproteobacteria</taxon>
        <taxon>Thiotrichales</taxon>
        <taxon>Fastidiosibacteraceae</taxon>
        <taxon>Cysteiniphilum</taxon>
    </lineage>
</organism>
<protein>
    <recommendedName>
        <fullName evidence="1">Phospholipase/carboxylesterase/thioesterase domain-containing protein</fullName>
    </recommendedName>
</protein>
<dbReference type="Pfam" id="PF02230">
    <property type="entry name" value="Abhydrolase_2"/>
    <property type="match status" value="1"/>
</dbReference>
<dbReference type="SUPFAM" id="SSF53474">
    <property type="entry name" value="alpha/beta-Hydrolases"/>
    <property type="match status" value="1"/>
</dbReference>
<dbReference type="InterPro" id="IPR029058">
    <property type="entry name" value="AB_hydrolase_fold"/>
</dbReference>
<evidence type="ECO:0000313" key="3">
    <source>
        <dbReference type="Proteomes" id="UP000636949"/>
    </source>
</evidence>
<proteinExistence type="predicted"/>
<reference evidence="2" key="2">
    <citation type="submission" date="2020-09" db="EMBL/GenBank/DDBJ databases">
        <authorList>
            <person name="Sun Q."/>
            <person name="Zhou Y."/>
        </authorList>
    </citation>
    <scope>NUCLEOTIDE SEQUENCE</scope>
    <source>
        <strain evidence="2">CGMCC 1.15758</strain>
    </source>
</reference>
<sequence>MHGTQDTIVPIKLGATAKVMLIQHGYNVAWHTYETGHELCFDAIQMIRSIIMEKLIDIPPYKSNSINR</sequence>
<name>A0A8J3EAF5_9GAMM</name>
<dbReference type="GO" id="GO:0016787">
    <property type="term" value="F:hydrolase activity"/>
    <property type="evidence" value="ECO:0007669"/>
    <property type="project" value="InterPro"/>
</dbReference>
<gene>
    <name evidence="2" type="ORF">GCM10010995_27240</name>
</gene>
<comment type="caution">
    <text evidence="2">The sequence shown here is derived from an EMBL/GenBank/DDBJ whole genome shotgun (WGS) entry which is preliminary data.</text>
</comment>
<evidence type="ECO:0000259" key="1">
    <source>
        <dbReference type="Pfam" id="PF02230"/>
    </source>
</evidence>
<dbReference type="AlphaFoldDB" id="A0A8J3EAF5"/>
<feature type="domain" description="Phospholipase/carboxylesterase/thioesterase" evidence="1">
    <location>
        <begin position="1"/>
        <end position="51"/>
    </location>
</feature>